<dbReference type="GO" id="GO:0030638">
    <property type="term" value="P:polyketide metabolic process"/>
    <property type="evidence" value="ECO:0007669"/>
    <property type="project" value="InterPro"/>
</dbReference>
<dbReference type="InterPro" id="IPR032710">
    <property type="entry name" value="NTF2-like_dom_sf"/>
</dbReference>
<evidence type="ECO:0000313" key="1">
    <source>
        <dbReference type="EMBL" id="RZQ60630.1"/>
    </source>
</evidence>
<sequence length="147" mass="16492">MTITADLRAAREALVREHMESENTHEFDTTLATFDHPRYEIVATGQVYDGAEQVSAYYARTREIFPDQRNELIALHHADDAVIAEFWLLGTHRGSIAGEPPTGKEFRIRAAALFLFEGPTLVCERVYNDMLGILTQIGLAPELTLDS</sequence>
<name>A0A4Q7IZX7_9PSEU</name>
<dbReference type="OrthoDB" id="4539871at2"/>
<protein>
    <submittedName>
        <fullName evidence="1">Ester cyclase</fullName>
    </submittedName>
</protein>
<dbReference type="RefSeq" id="WP_130478635.1">
    <property type="nucleotide sequence ID" value="NZ_SFCC01000016.1"/>
</dbReference>
<dbReference type="InterPro" id="IPR009959">
    <property type="entry name" value="Cyclase_SnoaL-like"/>
</dbReference>
<dbReference type="AlphaFoldDB" id="A0A4Q7IZX7"/>
<reference evidence="1 2" key="1">
    <citation type="submission" date="2019-02" db="EMBL/GenBank/DDBJ databases">
        <title>Draft genome sequence of Amycolatopsis sp. 8-3EHSu isolated from roots of Suaeda maritima.</title>
        <authorList>
            <person name="Duangmal K."/>
            <person name="Chantavorakit T."/>
        </authorList>
    </citation>
    <scope>NUCLEOTIDE SEQUENCE [LARGE SCALE GENOMIC DNA]</scope>
    <source>
        <strain evidence="1 2">8-3EHSu</strain>
    </source>
</reference>
<gene>
    <name evidence="1" type="ORF">EWH70_28620</name>
</gene>
<comment type="caution">
    <text evidence="1">The sequence shown here is derived from an EMBL/GenBank/DDBJ whole genome shotgun (WGS) entry which is preliminary data.</text>
</comment>
<evidence type="ECO:0000313" key="2">
    <source>
        <dbReference type="Proteomes" id="UP000292003"/>
    </source>
</evidence>
<dbReference type="PANTHER" id="PTHR38436:SF1">
    <property type="entry name" value="ESTER CYCLASE"/>
    <property type="match status" value="1"/>
</dbReference>
<dbReference type="PANTHER" id="PTHR38436">
    <property type="entry name" value="POLYKETIDE CYCLASE SNOAL-LIKE DOMAIN"/>
    <property type="match status" value="1"/>
</dbReference>
<keyword evidence="2" id="KW-1185">Reference proteome</keyword>
<dbReference type="EMBL" id="SFCC01000016">
    <property type="protein sequence ID" value="RZQ60630.1"/>
    <property type="molecule type" value="Genomic_DNA"/>
</dbReference>
<proteinExistence type="predicted"/>
<dbReference type="Pfam" id="PF07366">
    <property type="entry name" value="SnoaL"/>
    <property type="match status" value="1"/>
</dbReference>
<organism evidence="1 2">
    <name type="scientific">Amycolatopsis suaedae</name>
    <dbReference type="NCBI Taxonomy" id="2510978"/>
    <lineage>
        <taxon>Bacteria</taxon>
        <taxon>Bacillati</taxon>
        <taxon>Actinomycetota</taxon>
        <taxon>Actinomycetes</taxon>
        <taxon>Pseudonocardiales</taxon>
        <taxon>Pseudonocardiaceae</taxon>
        <taxon>Amycolatopsis</taxon>
    </lineage>
</organism>
<accession>A0A4Q7IZX7</accession>
<dbReference type="Gene3D" id="3.10.450.50">
    <property type="match status" value="1"/>
</dbReference>
<dbReference type="Proteomes" id="UP000292003">
    <property type="component" value="Unassembled WGS sequence"/>
</dbReference>
<dbReference type="SUPFAM" id="SSF54427">
    <property type="entry name" value="NTF2-like"/>
    <property type="match status" value="1"/>
</dbReference>